<dbReference type="RefSeq" id="WP_106465132.1">
    <property type="nucleotide sequence ID" value="NZ_CAJUZQ010000024.1"/>
</dbReference>
<comment type="caution">
    <text evidence="1">The sequence shown here is derived from an EMBL/GenBank/DDBJ whole genome shotgun (WGS) entry which is preliminary data.</text>
</comment>
<dbReference type="GeneID" id="48058237"/>
<proteinExistence type="predicted"/>
<dbReference type="AlphaFoldDB" id="A0A2P1MNJ2"/>
<dbReference type="OrthoDB" id="40611at2"/>
<evidence type="ECO:0000313" key="1">
    <source>
        <dbReference type="EMBL" id="REH88179.1"/>
    </source>
</evidence>
<dbReference type="KEGG" id="sfq:C7J90_08370"/>
<accession>A0A2P1MNJ2</accession>
<protein>
    <submittedName>
        <fullName evidence="1">Uncharacterized protein</fullName>
    </submittedName>
</protein>
<sequence length="198" mass="23087">MEIILLLCSSGVAGLFTYIYLDYLALFDTEKLETKKMFSIMFSLISIGVFILIKSVISIWVSNEIISIILALIIASLVIICILNKFIYVKAINFFRVMMNSSRKSMNLNPLTFQHSIDNILSVEDYVYYIECYKDEYVNVPSMYGLLKHHQIDENQDVSFVISTTKKFDNKVLNQSQKYYVYHKSNSSNFYKIYAFKK</sequence>
<name>A0A2P1MNJ2_9STAP</name>
<dbReference type="EMBL" id="QKXQ01000765">
    <property type="protein sequence ID" value="REH88179.1"/>
    <property type="molecule type" value="Genomic_DNA"/>
</dbReference>
<dbReference type="Proteomes" id="UP000256562">
    <property type="component" value="Unassembled WGS sequence"/>
</dbReference>
<organism evidence="1">
    <name type="scientific">Staphylococcus felis</name>
    <dbReference type="NCBI Taxonomy" id="46127"/>
    <lineage>
        <taxon>Bacteria</taxon>
        <taxon>Bacillati</taxon>
        <taxon>Bacillota</taxon>
        <taxon>Bacilli</taxon>
        <taxon>Bacillales</taxon>
        <taxon>Staphylococcaceae</taxon>
        <taxon>Staphylococcus</taxon>
    </lineage>
</organism>
<gene>
    <name evidence="1" type="ORF">DOS83_14420</name>
</gene>
<reference evidence="1" key="1">
    <citation type="journal article" date="2018" name="Vet. Microbiol.">
        <title>Characterisation of Staphylococcus felis isolated from cats using whole genome sequencing.</title>
        <authorList>
            <person name="Worthing K."/>
            <person name="Pang S."/>
            <person name="Trott D.J."/>
            <person name="Abraham S."/>
            <person name="Coombs G.W."/>
            <person name="Jordan D."/>
            <person name="McIntyre L."/>
            <person name="Davies M.R."/>
            <person name="Norris J."/>
        </authorList>
    </citation>
    <scope>NUCLEOTIDE SEQUENCE [LARGE SCALE GENOMIC DNA]</scope>
    <source>
        <strain evidence="1">F9</strain>
    </source>
</reference>